<proteinExistence type="predicted"/>
<dbReference type="EMBL" id="FR824058">
    <property type="protein sequence ID" value="CCA15616.1"/>
    <property type="molecule type" value="Genomic_DNA"/>
</dbReference>
<reference evidence="2" key="1">
    <citation type="journal article" date="2011" name="PLoS Biol.">
        <title>Gene gain and loss during evolution of obligate parasitism in the white rust pathogen of Arabidopsis thaliana.</title>
        <authorList>
            <person name="Kemen E."/>
            <person name="Gardiner A."/>
            <person name="Schultz-Larsen T."/>
            <person name="Kemen A.C."/>
            <person name="Balmuth A.L."/>
            <person name="Robert-Seilaniantz A."/>
            <person name="Bailey K."/>
            <person name="Holub E."/>
            <person name="Studholme D.J."/>
            <person name="Maclean D."/>
            <person name="Jones J.D."/>
        </authorList>
    </citation>
    <scope>NUCLEOTIDE SEQUENCE</scope>
</reference>
<evidence type="ECO:0000313" key="2">
    <source>
        <dbReference type="EMBL" id="CCA15616.1"/>
    </source>
</evidence>
<organism evidence="2">
    <name type="scientific">Albugo laibachii Nc14</name>
    <dbReference type="NCBI Taxonomy" id="890382"/>
    <lineage>
        <taxon>Eukaryota</taxon>
        <taxon>Sar</taxon>
        <taxon>Stramenopiles</taxon>
        <taxon>Oomycota</taxon>
        <taxon>Peronosporomycetes</taxon>
        <taxon>Albuginales</taxon>
        <taxon>Albuginaceae</taxon>
        <taxon>Albugo</taxon>
    </lineage>
</organism>
<sequence>MLENDTKSCPRKIANRTYDSIVRISYPNVACNTACFVLWICVLAIRPTYRKFQLSHSPGYPSKQECISVFSRKLKLSLHCCYLAGVLETVVKTTYHDEAQQESCLHAAVMVLCRTALLVENMSASLHHKFTDIAGQIMFLHPKSAKLMHSSLQCIDQLSFRNDSPHIEIKAAGLLLSILARTKENLDALSSTSCAVAKNLINRILMTHSQSDEVEHLPMFALSTVVRALDNLVDGVEYTQIDEDSVTTYLGHTLQISIDQSVEALRTISRSNDSPSKKKIAKAGARDIFWMLAMATMWKHLAVKFVEAGGVQYLLKALINVNVTSSAAIASPLAMTFYHLCTLIADTSYEQLCCVFASPGSRGINALLEFIQSQFPAIGDDYGYHIILAIRSMVSKMNCGTSIQHACLLHTCSVIFSAHSKYPRSTTALIKLLATFYDFNLFFDTISTSPLAETIVESRFKSQLSARSKDYHEESIKSLLCIYPTPSSHNLTMSKKATREVLRLFRATIHDSRIISLLYALLWALVQFDDVRNYLMEQGTISLVSRSLYKHSWNMHTPFELLTRPGGQAPRINQGCLADLLAKLTIGFNVLQYVDVLKTLGSFLSGERLSVVDSGVQSLLKDDLIPARHEAFLESLETSCSVVGLLTHVREHALRLRETSILVYLIRIIHKMLHGVKTNTATKSPMVRVLHCCFYAIRRCIDILFISSCGDAIFMTPARDISDEGITTCDLNDTASIAKWKAQLRNEEAYTLIVQIIDSLVVDVLPEMKDSRLLPNLIKIVHKLSLLDPEIIYLFIDGGWAVTACLILSRQNIETLQKMHVLQTLVIGLTQQTHDLSSAQHSSTLDYANIINDCEFIGNIVKILKHLLEIGERSSDYAFSSFGGSEEVKSCAELRLIELCLRCTRLMLKYIPPDCGKRPLVIQEIIQKAVHLFLFGPIHDETIIQHCYSIARTMYTNSCPTQLARKLINKMHDMMQYISSSEKTAEQDEQEQLIGTEKEAHLLDELRKKSNLIFVLLISDKNREVVCDVTMKRLLSLVAEFVSSESSRQFWIGKSMLPPLTEIVLVGCDLLPKMLRTRVWKVYTEACKVIPIDVYVWCCTILLLGEYETTDSINLRTLLIQIKQSSREAERCMETNDAFALIFYLQKMAHDNAFMAKFHDGEFKSDLMEMIKDMLLDPPSNDGKMSSISIIVTIVAIWISNRAIVNAEEQSFNISENVSLEDAEVLLRWTLWCLHRSRFLSDSSYNRNEILARQNTVISHGFNRIVLTQTSIILTKLLLINRTFVREILQHQVTKQLVSIATSSYYSYDRKINFKGEVLNWVNDILVIILHAHGILFAEKFVNLSSEPVALVLALFDNKGINSDQYESSSECWASVLGNREDVWSSGAQLIKSVDDNKDRENNMIALYILLYRCKNDTSAFDEQSEDLWNNLLRIITEPRYITCQGPGSRFSIQQYQVRRLSLQIILIAVKKLSSSHTTTFWTSENADFIEKVLKMSWQDSSDARCKEEIWIAWLDLAVFQLRIYHRLPSIDSINSIIEAKLLALETISQHISQHKSTNPIKRLTTRLSRMIRRFTALIISHRNGAKRPTFIAMIKLLSSTAWLTNCRIECFHKLFSHSNGMTYMLDLLCVDPGKLQKHSSEMDFAHFKINEEVVLFLFSNIDKVRSSIKQIGKGEIQGILSMMNAALGASYPCCENRVEEPKSDGEKHPATIQSQNLIVACLTLLRIFVAKRNCALNFYQMDGLETLYNLIASPTQNAQLKYVQLALEISCYLVGHPEFADDAALPSFIRILYILIDHCSDEGSITALPRLAFLIIDQYVTHAATALTTRFAQECHTQLNEWKQKCTTRTINEKSHQVILKLYSISSQKIKPQNEEQFVKFPAGFSGSQIPTFLESQSMLEEAIVQGYHFIKYSDASSACRIESKAHKLGNTEVIPSDLYVDLDTGVKHRTNLKQNQLVSSAFFPAKLGFNNQKKTTALPAPCGVFANAVVRLNDFLLDSEIVTQMEKFQSFCTIIPALTSYIAFHSVTTDLVIVSLQIITKISFVSPDWVVGNMCSTKRATHRVRLVNFSAFLTACSLHVAESKVFALIMSYFCENIASEYAKYVSNTGHHASGAVPNVSALHGQQKKSDDLLKIAFFVIREWFEDFEIVRGGITAIWILMKMQVGRSLSDYAFLLNGKVSTGDENENFCMLLEFWFSVMRKHVHDEWTVWKCLNCLQFVLQFDIASNHETSSSSNNECFGSILLEILTLLTGLLQMYRKQTIILQMITIQLSTALGLMKLCSLEGISICMEIICRKKFLVCLIESVEDNADNETVVLESLRIIRSLAMYTFESINQASPSIQESAHGLMGALLSSFDEKVFCRALLQSFRHSGYSNISVTSLEILFYFLRFTRYQEVEPKQSSTDGILNTKASLKGGVISSPQVFQAILGMIEHDLADARIGINEAQTYPLSTTFEMSIDLLYDLIRTEKGQDWMDKLHGLDILCSAVDTMRIWIDAKPSFDSHEQKLLTVLDVTIDCIVALACYSQDSVLTNWKKAIPWLLSTAVWFQNQDETYHENWTATKEDSIYLLSLEKFIAILSALVGQTKYASSPIEPEKNVFYDISNEGGSGASSRFHFHLLQLLVNLDISSMNSTPSAPNESSLRRHIEIRLLSVIVQLCDGETEQLIFFLLYDGIPIVLERIYFHLHDPERLRLSMSFLTCLFSKNTDLVLPTTESQIRTTLTLIMQQYERVDKSIYRSARKLMSHFDKIDQDAIAYSTSSESQEAKDNGMESISTVPQSFNGIQCDAKSEQLRRAVQILSNSSTFRLRHVMRDSSKKGDRLQDESFQASLGEAETILVTLGYSREYFIFRSISVAEDPTFWNIFAALVNYRIKTKKGSYVQPDRIWLSQIVILPPLDIESCRQTTKSTLFPCVAPKTDLVPFERNVHLMVRQERIILEAESSQSCSEWKNALQTLLGKDRIEHANSLSYVDHQDSSDVDIKLTLAKNVILLPVDLTLRERLNLLDHERCIRFLTAVHDLPIVTTSYSQYCSH</sequence>
<protein>
    <submittedName>
        <fullName evidence="2">AlNc14C13G1537 protein</fullName>
    </submittedName>
</protein>
<accession>F0W3H3</accession>
<keyword evidence="1" id="KW-0472">Membrane</keyword>
<keyword evidence="1" id="KW-0812">Transmembrane</keyword>
<gene>
    <name evidence="2" type="primary">AlNc14C13G1537</name>
    <name evidence="2" type="ORF">ALNC14_017590</name>
</gene>
<keyword evidence="1" id="KW-1133">Transmembrane helix</keyword>
<feature type="transmembrane region" description="Helical" evidence="1">
    <location>
        <begin position="24"/>
        <end position="45"/>
    </location>
</feature>
<dbReference type="HOGENOM" id="CLU_226113_0_0_1"/>
<name>F0W3H3_9STRA</name>
<reference evidence="2" key="2">
    <citation type="submission" date="2011-02" db="EMBL/GenBank/DDBJ databases">
        <authorList>
            <person name="MacLean D."/>
        </authorList>
    </citation>
    <scope>NUCLEOTIDE SEQUENCE</scope>
</reference>
<evidence type="ECO:0000256" key="1">
    <source>
        <dbReference type="SAM" id="Phobius"/>
    </source>
</evidence>